<proteinExistence type="predicted"/>
<dbReference type="PANTHER" id="PTHR35340:SF6">
    <property type="entry name" value="ASST-DOMAIN-CONTAINING PROTEIN"/>
    <property type="match status" value="1"/>
</dbReference>
<keyword evidence="1" id="KW-0732">Signal</keyword>
<dbReference type="InterPro" id="IPR039535">
    <property type="entry name" value="ASST-like"/>
</dbReference>
<evidence type="ECO:0000313" key="2">
    <source>
        <dbReference type="EMBL" id="KAF2646013.1"/>
    </source>
</evidence>
<name>A0A6A6SH40_9PLEO</name>
<gene>
    <name evidence="2" type="ORF">P280DRAFT_544443</name>
</gene>
<dbReference type="Proteomes" id="UP000799753">
    <property type="component" value="Unassembled WGS sequence"/>
</dbReference>
<dbReference type="AlphaFoldDB" id="A0A6A6SH40"/>
<dbReference type="EMBL" id="MU006776">
    <property type="protein sequence ID" value="KAF2646013.1"/>
    <property type="molecule type" value="Genomic_DNA"/>
</dbReference>
<evidence type="ECO:0000256" key="1">
    <source>
        <dbReference type="SAM" id="SignalP"/>
    </source>
</evidence>
<feature type="signal peptide" evidence="1">
    <location>
        <begin position="1"/>
        <end position="19"/>
    </location>
</feature>
<dbReference type="InterPro" id="IPR053143">
    <property type="entry name" value="Arylsulfate_ST"/>
</dbReference>
<feature type="chain" id="PRO_5025647156" description="Arylsulfotransferase" evidence="1">
    <location>
        <begin position="20"/>
        <end position="521"/>
    </location>
</feature>
<keyword evidence="3" id="KW-1185">Reference proteome</keyword>
<evidence type="ECO:0008006" key="4">
    <source>
        <dbReference type="Google" id="ProtNLM"/>
    </source>
</evidence>
<dbReference type="Pfam" id="PF14269">
    <property type="entry name" value="Arylsulfotran_2"/>
    <property type="match status" value="1"/>
</dbReference>
<accession>A0A6A6SH40</accession>
<protein>
    <recommendedName>
        <fullName evidence="4">Arylsulfotransferase</fullName>
    </recommendedName>
</protein>
<organism evidence="2 3">
    <name type="scientific">Massarina eburnea CBS 473.64</name>
    <dbReference type="NCBI Taxonomy" id="1395130"/>
    <lineage>
        <taxon>Eukaryota</taxon>
        <taxon>Fungi</taxon>
        <taxon>Dikarya</taxon>
        <taxon>Ascomycota</taxon>
        <taxon>Pezizomycotina</taxon>
        <taxon>Dothideomycetes</taxon>
        <taxon>Pleosporomycetidae</taxon>
        <taxon>Pleosporales</taxon>
        <taxon>Massarineae</taxon>
        <taxon>Massarinaceae</taxon>
        <taxon>Massarina</taxon>
    </lineage>
</organism>
<evidence type="ECO:0000313" key="3">
    <source>
        <dbReference type="Proteomes" id="UP000799753"/>
    </source>
</evidence>
<dbReference type="OrthoDB" id="5427350at2759"/>
<dbReference type="PANTHER" id="PTHR35340">
    <property type="entry name" value="PQQ ENZYME REPEAT PROTEIN-RELATED"/>
    <property type="match status" value="1"/>
</dbReference>
<sequence>MHLPSVLLVSLAVIAPVCAQNNTASNWPWQTFKSFPGFEPPQLEITKNGTTSPGLLFFPQDGDTAHNHSLNIFREDGELVWQSGYGDYAAFKPQTLFGEPVLAMFSGITFSEPWGFGYGLVQILNNRYENIYNVTLWNTSYPTLESISPLYDPTIYDTFSWIDMHENLITPRGTMFVGAVNVTAWDLSSVGGSTDGWVINSLVLELNVTNSAVMWQWSHLEHVDEIPLVDAVPTYPLQGLGANSSYPWGPFHINSVAEFDDGSLLISSRHYCSIFKVGRDGEVQWTLNGYSGGDFTLKNNLSFCYQHDARIRSETHHNSTNTSTTLISIFNNDNSAVVSGVNQSTGIFLAVDTATMEATLVQELFDAADPIFATSQGNNEVLDDGHTVLGYGSAPILKEFDKDGNVVMTVQWGEIKKVQSYRDYKAVWVGKPSTPPNVFACREGDTTTNVYMSWNGATEHQTWTVNAGAAEDVLEKKVVVAKTGFETVAKINETAQFVQVKASGDGINAGISAVIEVKAGC</sequence>
<reference evidence="2" key="1">
    <citation type="journal article" date="2020" name="Stud. Mycol.">
        <title>101 Dothideomycetes genomes: a test case for predicting lifestyles and emergence of pathogens.</title>
        <authorList>
            <person name="Haridas S."/>
            <person name="Albert R."/>
            <person name="Binder M."/>
            <person name="Bloem J."/>
            <person name="Labutti K."/>
            <person name="Salamov A."/>
            <person name="Andreopoulos B."/>
            <person name="Baker S."/>
            <person name="Barry K."/>
            <person name="Bills G."/>
            <person name="Bluhm B."/>
            <person name="Cannon C."/>
            <person name="Castanera R."/>
            <person name="Culley D."/>
            <person name="Daum C."/>
            <person name="Ezra D."/>
            <person name="Gonzalez J."/>
            <person name="Henrissat B."/>
            <person name="Kuo A."/>
            <person name="Liang C."/>
            <person name="Lipzen A."/>
            <person name="Lutzoni F."/>
            <person name="Magnuson J."/>
            <person name="Mondo S."/>
            <person name="Nolan M."/>
            <person name="Ohm R."/>
            <person name="Pangilinan J."/>
            <person name="Park H.-J."/>
            <person name="Ramirez L."/>
            <person name="Alfaro M."/>
            <person name="Sun H."/>
            <person name="Tritt A."/>
            <person name="Yoshinaga Y."/>
            <person name="Zwiers L.-H."/>
            <person name="Turgeon B."/>
            <person name="Goodwin S."/>
            <person name="Spatafora J."/>
            <person name="Crous P."/>
            <person name="Grigoriev I."/>
        </authorList>
    </citation>
    <scope>NUCLEOTIDE SEQUENCE</scope>
    <source>
        <strain evidence="2">CBS 473.64</strain>
    </source>
</reference>